<evidence type="ECO:0000313" key="2">
    <source>
        <dbReference type="EMBL" id="KJH42547.1"/>
    </source>
</evidence>
<keyword evidence="1" id="KW-0812">Transmembrane</keyword>
<proteinExistence type="predicted"/>
<dbReference type="Proteomes" id="UP000053766">
    <property type="component" value="Unassembled WGS sequence"/>
</dbReference>
<dbReference type="EMBL" id="KN716652">
    <property type="protein sequence ID" value="KJH42547.1"/>
    <property type="molecule type" value="Genomic_DNA"/>
</dbReference>
<dbReference type="AlphaFoldDB" id="A0A0D8XFQ5"/>
<keyword evidence="1" id="KW-0472">Membrane</keyword>
<protein>
    <submittedName>
        <fullName evidence="2">Uncharacterized protein</fullName>
    </submittedName>
</protein>
<organism evidence="2 3">
    <name type="scientific">Dictyocaulus viviparus</name>
    <name type="common">Bovine lungworm</name>
    <dbReference type="NCBI Taxonomy" id="29172"/>
    <lineage>
        <taxon>Eukaryota</taxon>
        <taxon>Metazoa</taxon>
        <taxon>Ecdysozoa</taxon>
        <taxon>Nematoda</taxon>
        <taxon>Chromadorea</taxon>
        <taxon>Rhabditida</taxon>
        <taxon>Rhabditina</taxon>
        <taxon>Rhabditomorpha</taxon>
        <taxon>Strongyloidea</taxon>
        <taxon>Metastrongylidae</taxon>
        <taxon>Dictyocaulus</taxon>
    </lineage>
</organism>
<keyword evidence="3" id="KW-1185">Reference proteome</keyword>
<evidence type="ECO:0000313" key="3">
    <source>
        <dbReference type="Proteomes" id="UP000053766"/>
    </source>
</evidence>
<gene>
    <name evidence="2" type="ORF">DICVIV_11453</name>
</gene>
<reference evidence="3" key="2">
    <citation type="journal article" date="2016" name="Sci. Rep.">
        <title>Dictyocaulus viviparus genome, variome and transcriptome elucidate lungworm biology and support future intervention.</title>
        <authorList>
            <person name="McNulty S.N."/>
            <person name="Strube C."/>
            <person name="Rosa B.A."/>
            <person name="Martin J.C."/>
            <person name="Tyagi R."/>
            <person name="Choi Y.J."/>
            <person name="Wang Q."/>
            <person name="Hallsworth Pepin K."/>
            <person name="Zhang X."/>
            <person name="Ozersky P."/>
            <person name="Wilson R.K."/>
            <person name="Sternberg P.W."/>
            <person name="Gasser R.B."/>
            <person name="Mitreva M."/>
        </authorList>
    </citation>
    <scope>NUCLEOTIDE SEQUENCE [LARGE SCALE GENOMIC DNA]</scope>
    <source>
        <strain evidence="3">HannoverDv2000</strain>
    </source>
</reference>
<dbReference type="OrthoDB" id="10594811at2759"/>
<feature type="transmembrane region" description="Helical" evidence="1">
    <location>
        <begin position="129"/>
        <end position="152"/>
    </location>
</feature>
<sequence length="576" mass="64767">MQRNQNNSSHFEWSLADDSLLREKLQEFLNHVLACSTQLQNDLETINQQSLELNAEIECIVASINHISNFRFIDQHIDEDCFPTPVREVLNNVVDDKKKTLVSLTNAIRRGLEDMKNLRDVYSANMLKFLFSLTFVSIKSIILYLPLIPLFVTQIDNVAVILIGINSICLTPTIIGSREFYVSISSSEATAVECFVRSSAIQAAPFLSPTFQSSVDYANEGQNDLQAPVVALTSSSLIAPSTKNSVETVSVFPSALSGISSLDKLKRLTVLSTDSDENVSCYGARAHRNGDLTISKNPTIGETVLSQSYMHDLPTFDAECCSSNSDCPPSPQVRLYYQHCGRYHNANADSMRNDPVFCFELLISSTSYNVHFFYIVSALRMKVDTFLNDSDKVVNHPMIKTSALDYSMPENLFESGDKDLKEDVFVGDSSNVKQAHVDFGKTSAIKMPVQAQITNKYADMFESDTDDELVFPHQRLSLLTSYSNKTSDVIFASMFFLQEIVFVKYTHLDVCRMLRLIKYHYRSKKGIAMWSGYAVKCRIDKPLRICSFHLSIVDRIERANASLPFVARKCCAANFF</sequence>
<name>A0A0D8XFQ5_DICVI</name>
<reference evidence="2 3" key="1">
    <citation type="submission" date="2013-11" db="EMBL/GenBank/DDBJ databases">
        <title>Draft genome of the bovine lungworm Dictyocaulus viviparus.</title>
        <authorList>
            <person name="Mitreva M."/>
        </authorList>
    </citation>
    <scope>NUCLEOTIDE SEQUENCE [LARGE SCALE GENOMIC DNA]</scope>
    <source>
        <strain evidence="2 3">HannoverDv2000</strain>
    </source>
</reference>
<keyword evidence="1" id="KW-1133">Transmembrane helix</keyword>
<evidence type="ECO:0000256" key="1">
    <source>
        <dbReference type="SAM" id="Phobius"/>
    </source>
</evidence>
<accession>A0A0D8XFQ5</accession>